<evidence type="ECO:0000256" key="1">
    <source>
        <dbReference type="ARBA" id="ARBA00023002"/>
    </source>
</evidence>
<dbReference type="RefSeq" id="WP_212517179.1">
    <property type="nucleotide sequence ID" value="NZ_JAGSOH010000012.1"/>
</dbReference>
<dbReference type="Pfam" id="PF00296">
    <property type="entry name" value="Bac_luciferase"/>
    <property type="match status" value="1"/>
</dbReference>
<dbReference type="Gene3D" id="3.20.20.30">
    <property type="entry name" value="Luciferase-like domain"/>
    <property type="match status" value="1"/>
</dbReference>
<dbReference type="EMBL" id="JAGSOH010000012">
    <property type="protein sequence ID" value="MBR7826026.1"/>
    <property type="molecule type" value="Genomic_DNA"/>
</dbReference>
<dbReference type="InterPro" id="IPR036661">
    <property type="entry name" value="Luciferase-like_sf"/>
</dbReference>
<name>A0A941E6I2_9ACTN</name>
<keyword evidence="4" id="KW-1185">Reference proteome</keyword>
<evidence type="ECO:0000259" key="2">
    <source>
        <dbReference type="Pfam" id="PF00296"/>
    </source>
</evidence>
<dbReference type="GO" id="GO:0016705">
    <property type="term" value="F:oxidoreductase activity, acting on paired donors, with incorporation or reduction of molecular oxygen"/>
    <property type="evidence" value="ECO:0007669"/>
    <property type="project" value="InterPro"/>
</dbReference>
<dbReference type="InterPro" id="IPR050564">
    <property type="entry name" value="F420-G6PD/mer"/>
</dbReference>
<feature type="domain" description="Luciferase-like" evidence="2">
    <location>
        <begin position="29"/>
        <end position="209"/>
    </location>
</feature>
<dbReference type="AlphaFoldDB" id="A0A941E6I2"/>
<comment type="caution">
    <text evidence="3">The sequence shown here is derived from an EMBL/GenBank/DDBJ whole genome shotgun (WGS) entry which is preliminary data.</text>
</comment>
<dbReference type="PANTHER" id="PTHR43244:SF1">
    <property type="entry name" value="5,10-METHYLENETETRAHYDROMETHANOPTERIN REDUCTASE"/>
    <property type="match status" value="1"/>
</dbReference>
<proteinExistence type="predicted"/>
<keyword evidence="1" id="KW-0560">Oxidoreductase</keyword>
<gene>
    <name evidence="3" type="ORF">KDK95_06890</name>
</gene>
<dbReference type="InterPro" id="IPR011251">
    <property type="entry name" value="Luciferase-like_dom"/>
</dbReference>
<evidence type="ECO:0000313" key="3">
    <source>
        <dbReference type="EMBL" id="MBR7826026.1"/>
    </source>
</evidence>
<organism evidence="3 4">
    <name type="scientific">Actinospica acidithermotolerans</name>
    <dbReference type="NCBI Taxonomy" id="2828514"/>
    <lineage>
        <taxon>Bacteria</taxon>
        <taxon>Bacillati</taxon>
        <taxon>Actinomycetota</taxon>
        <taxon>Actinomycetes</taxon>
        <taxon>Catenulisporales</taxon>
        <taxon>Actinospicaceae</taxon>
        <taxon>Actinospica</taxon>
    </lineage>
</organism>
<reference evidence="3" key="1">
    <citation type="submission" date="2021-04" db="EMBL/GenBank/DDBJ databases">
        <title>Genome based classification of Actinospica acidithermotolerans sp. nov., an actinobacterium isolated from an Indonesian hot spring.</title>
        <authorList>
            <person name="Kusuma A.B."/>
            <person name="Putra K.E."/>
            <person name="Nafisah S."/>
            <person name="Loh J."/>
            <person name="Nouioui I."/>
            <person name="Goodfellow M."/>
        </authorList>
    </citation>
    <scope>NUCLEOTIDE SEQUENCE</scope>
    <source>
        <strain evidence="3">MGRD01-02</strain>
    </source>
</reference>
<dbReference type="PANTHER" id="PTHR43244">
    <property type="match status" value="1"/>
</dbReference>
<protein>
    <submittedName>
        <fullName evidence="3">LLM class flavin-dependent oxidoreductase</fullName>
    </submittedName>
</protein>
<accession>A0A941E6I2</accession>
<evidence type="ECO:0000313" key="4">
    <source>
        <dbReference type="Proteomes" id="UP000676325"/>
    </source>
</evidence>
<feature type="non-terminal residue" evidence="3">
    <location>
        <position position="210"/>
    </location>
</feature>
<sequence>MQQEQGDVRGSGLGVLVGARADGDPVASAHLARLADGLGFGEIMIGEATGHDAFALGAALGEGPATLCLGPLPAAVRDPVTTARGAATVAALTGRGTGVALAASTSTVVEEWHGRSRSDAVTIVAESAQALRGLLAGEPVDYNGALVRTKGFESALPPSRAQLSVLAFGAELTEVAAARADRLILPIGTVEHVSRLRARVQAAAERAGRE</sequence>
<dbReference type="SUPFAM" id="SSF51679">
    <property type="entry name" value="Bacterial luciferase-like"/>
    <property type="match status" value="1"/>
</dbReference>
<dbReference type="Proteomes" id="UP000676325">
    <property type="component" value="Unassembled WGS sequence"/>
</dbReference>